<dbReference type="RefSeq" id="WP_377289273.1">
    <property type="nucleotide sequence ID" value="NZ_JBHSBM010000018.1"/>
</dbReference>
<evidence type="ECO:0000259" key="1">
    <source>
        <dbReference type="Pfam" id="PF01636"/>
    </source>
</evidence>
<gene>
    <name evidence="2" type="ORF">ACFOWE_18120</name>
</gene>
<comment type="caution">
    <text evidence="2">The sequence shown here is derived from an EMBL/GenBank/DDBJ whole genome shotgun (WGS) entry which is preliminary data.</text>
</comment>
<proteinExistence type="predicted"/>
<dbReference type="EMBL" id="JBHSBM010000018">
    <property type="protein sequence ID" value="MFC4060224.1"/>
    <property type="molecule type" value="Genomic_DNA"/>
</dbReference>
<sequence length="287" mass="30559">MTGGPGWQAAVAACQALLGAGFAETTRLSSAPAVAVYRVRLLDRPHPVVVKLYAGRARRKALLEQRAFTALATGCGAFTVPRLHAAGPVPGFDVTALVLDDAGPSSLHDLLQSGARARGAALHQLGWLLAAFHQQPHPPPQTPRVDVAGQVAVLQRRLPAPVRGAARAVLARAADHASARPLVWCHGDLHPGNVLLPAHHDRPHLIDFEQTVVAAAEYDLAQTIVTVDAFDPGEQDLLAGGYGPGLSPDLVAALVAFHTVRGWWWAALREGRDASLWENRLRVVLRP</sequence>
<feature type="domain" description="Aminoglycoside phosphotransferase" evidence="1">
    <location>
        <begin position="36"/>
        <end position="245"/>
    </location>
</feature>
<evidence type="ECO:0000313" key="2">
    <source>
        <dbReference type="EMBL" id="MFC4060224.1"/>
    </source>
</evidence>
<dbReference type="SUPFAM" id="SSF56112">
    <property type="entry name" value="Protein kinase-like (PK-like)"/>
    <property type="match status" value="1"/>
</dbReference>
<dbReference type="InterPro" id="IPR011009">
    <property type="entry name" value="Kinase-like_dom_sf"/>
</dbReference>
<evidence type="ECO:0000313" key="3">
    <source>
        <dbReference type="Proteomes" id="UP001595850"/>
    </source>
</evidence>
<reference evidence="3" key="1">
    <citation type="journal article" date="2019" name="Int. J. Syst. Evol. Microbiol.">
        <title>The Global Catalogue of Microorganisms (GCM) 10K type strain sequencing project: providing services to taxonomists for standard genome sequencing and annotation.</title>
        <authorList>
            <consortium name="The Broad Institute Genomics Platform"/>
            <consortium name="The Broad Institute Genome Sequencing Center for Infectious Disease"/>
            <person name="Wu L."/>
            <person name="Ma J."/>
        </authorList>
    </citation>
    <scope>NUCLEOTIDE SEQUENCE [LARGE SCALE GENOMIC DNA]</scope>
    <source>
        <strain evidence="3">TBRC 4489</strain>
    </source>
</reference>
<keyword evidence="3" id="KW-1185">Reference proteome</keyword>
<protein>
    <submittedName>
        <fullName evidence="2">Phosphotransferase family protein</fullName>
    </submittedName>
</protein>
<dbReference type="Proteomes" id="UP001595850">
    <property type="component" value="Unassembled WGS sequence"/>
</dbReference>
<dbReference type="Pfam" id="PF01636">
    <property type="entry name" value="APH"/>
    <property type="match status" value="1"/>
</dbReference>
<dbReference type="Gene3D" id="3.90.1200.10">
    <property type="match status" value="1"/>
</dbReference>
<accession>A0ABV8I7P7</accession>
<organism evidence="2 3">
    <name type="scientific">Planomonospora corallina</name>
    <dbReference type="NCBI Taxonomy" id="1806052"/>
    <lineage>
        <taxon>Bacteria</taxon>
        <taxon>Bacillati</taxon>
        <taxon>Actinomycetota</taxon>
        <taxon>Actinomycetes</taxon>
        <taxon>Streptosporangiales</taxon>
        <taxon>Streptosporangiaceae</taxon>
        <taxon>Planomonospora</taxon>
    </lineage>
</organism>
<name>A0ABV8I7P7_9ACTN</name>
<dbReference type="InterPro" id="IPR002575">
    <property type="entry name" value="Aminoglycoside_PTrfase"/>
</dbReference>